<accession>A0A5B8LI16</accession>
<sequence length="164" mass="18412">MAQDGNVVPKVEPRTEEDFRNTWLQALSRLCKDHTDAKVALWLGIGIDHLRKNVKSGISLPTADKIWNLLAYDASAHDELDKAFGVKNVPENALCSTDPLTRDMIALANETAQDEDPASPGGIVTTDHELLKKDEARLRRVHRTLTSWLNRIEQLRAPRLREVA</sequence>
<organism evidence="1 2">
    <name type="scientific">Sphingomonas panacisoli</name>
    <dbReference type="NCBI Taxonomy" id="1813879"/>
    <lineage>
        <taxon>Bacteria</taxon>
        <taxon>Pseudomonadati</taxon>
        <taxon>Pseudomonadota</taxon>
        <taxon>Alphaproteobacteria</taxon>
        <taxon>Sphingomonadales</taxon>
        <taxon>Sphingomonadaceae</taxon>
        <taxon>Sphingomonas</taxon>
    </lineage>
</organism>
<name>A0A5B8LI16_9SPHN</name>
<dbReference type="AlphaFoldDB" id="A0A5B8LI16"/>
<protein>
    <submittedName>
        <fullName evidence="1">Uncharacterized protein</fullName>
    </submittedName>
</protein>
<dbReference type="RefSeq" id="WP_146570957.1">
    <property type="nucleotide sequence ID" value="NZ_CP042306.1"/>
</dbReference>
<dbReference type="KEGG" id="spai:FPZ24_08255"/>
<dbReference type="Proteomes" id="UP000315673">
    <property type="component" value="Chromosome"/>
</dbReference>
<evidence type="ECO:0000313" key="1">
    <source>
        <dbReference type="EMBL" id="QDZ07475.1"/>
    </source>
</evidence>
<evidence type="ECO:0000313" key="2">
    <source>
        <dbReference type="Proteomes" id="UP000315673"/>
    </source>
</evidence>
<keyword evidence="2" id="KW-1185">Reference proteome</keyword>
<dbReference type="OrthoDB" id="7557526at2"/>
<gene>
    <name evidence="1" type="ORF">FPZ24_08255</name>
</gene>
<proteinExistence type="predicted"/>
<reference evidence="1 2" key="1">
    <citation type="submission" date="2019-07" db="EMBL/GenBank/DDBJ databases">
        <title>Full genome sequence of Sphingomonas sp. 4R-6-7(HKS19).</title>
        <authorList>
            <person name="Im W.-T."/>
        </authorList>
    </citation>
    <scope>NUCLEOTIDE SEQUENCE [LARGE SCALE GENOMIC DNA]</scope>
    <source>
        <strain evidence="1 2">HKS19</strain>
    </source>
</reference>
<dbReference type="EMBL" id="CP042306">
    <property type="protein sequence ID" value="QDZ07475.1"/>
    <property type="molecule type" value="Genomic_DNA"/>
</dbReference>